<accession>B4N245</accession>
<protein>
    <submittedName>
        <fullName evidence="2">Uncharacterized protein</fullName>
    </submittedName>
</protein>
<dbReference type="OrthoDB" id="8058892at2759"/>
<dbReference type="Proteomes" id="UP000007798">
    <property type="component" value="Unassembled WGS sequence"/>
</dbReference>
<name>B4N245_DROWI</name>
<evidence type="ECO:0000313" key="2">
    <source>
        <dbReference type="EMBL" id="EDW78434.2"/>
    </source>
</evidence>
<keyword evidence="3" id="KW-1185">Reference proteome</keyword>
<dbReference type="HOGENOM" id="CLU_819583_0_0_1"/>
<feature type="compositionally biased region" description="Basic and acidic residues" evidence="1">
    <location>
        <begin position="17"/>
        <end position="61"/>
    </location>
</feature>
<evidence type="ECO:0000313" key="3">
    <source>
        <dbReference type="Proteomes" id="UP000007798"/>
    </source>
</evidence>
<sequence length="185" mass="21346">MSPPRKLNRYLMAVRGRRQEQEPCEHSKTSQTDEEKQRDRQRNEREAKKEEQDAINYKRDKEQREARLLDFEIRRQQTTLDRSIPPAFRSRSIEREILYERKRFSTLESVEIKEHESPAPTQHIFNETGTLSSATAGPPATAAAATAAIIPILPLGVATLRDDSTESEQSVPCTQNQLDAYHRIM</sequence>
<feature type="region of interest" description="Disordered" evidence="1">
    <location>
        <begin position="13"/>
        <end position="61"/>
    </location>
</feature>
<gene>
    <name evidence="2" type="primary">Dwil\GK16424</name>
    <name evidence="2" type="ORF">Dwil_GK16424</name>
</gene>
<dbReference type="AlphaFoldDB" id="B4N245"/>
<reference evidence="2 3" key="1">
    <citation type="journal article" date="2007" name="Nature">
        <title>Evolution of genes and genomes on the Drosophila phylogeny.</title>
        <authorList>
            <consortium name="Drosophila 12 Genomes Consortium"/>
            <person name="Clark A.G."/>
            <person name="Eisen M.B."/>
            <person name="Smith D.R."/>
            <person name="Bergman C.M."/>
            <person name="Oliver B."/>
            <person name="Markow T.A."/>
            <person name="Kaufman T.C."/>
            <person name="Kellis M."/>
            <person name="Gelbart W."/>
            <person name="Iyer V.N."/>
            <person name="Pollard D.A."/>
            <person name="Sackton T.B."/>
            <person name="Larracuente A.M."/>
            <person name="Singh N.D."/>
            <person name="Abad J.P."/>
            <person name="Abt D.N."/>
            <person name="Adryan B."/>
            <person name="Aguade M."/>
            <person name="Akashi H."/>
            <person name="Anderson W.W."/>
            <person name="Aquadro C.F."/>
            <person name="Ardell D.H."/>
            <person name="Arguello R."/>
            <person name="Artieri C.G."/>
            <person name="Barbash D.A."/>
            <person name="Barker D."/>
            <person name="Barsanti P."/>
            <person name="Batterham P."/>
            <person name="Batzoglou S."/>
            <person name="Begun D."/>
            <person name="Bhutkar A."/>
            <person name="Blanco E."/>
            <person name="Bosak S.A."/>
            <person name="Bradley R.K."/>
            <person name="Brand A.D."/>
            <person name="Brent M.R."/>
            <person name="Brooks A.N."/>
            <person name="Brown R.H."/>
            <person name="Butlin R.K."/>
            <person name="Caggese C."/>
            <person name="Calvi B.R."/>
            <person name="Bernardo de Carvalho A."/>
            <person name="Caspi A."/>
            <person name="Castrezana S."/>
            <person name="Celniker S.E."/>
            <person name="Chang J.L."/>
            <person name="Chapple C."/>
            <person name="Chatterji S."/>
            <person name="Chinwalla A."/>
            <person name="Civetta A."/>
            <person name="Clifton S.W."/>
            <person name="Comeron J.M."/>
            <person name="Costello J.C."/>
            <person name="Coyne J.A."/>
            <person name="Daub J."/>
            <person name="David R.G."/>
            <person name="Delcher A.L."/>
            <person name="Delehaunty K."/>
            <person name="Do C.B."/>
            <person name="Ebling H."/>
            <person name="Edwards K."/>
            <person name="Eickbush T."/>
            <person name="Evans J.D."/>
            <person name="Filipski A."/>
            <person name="Findeiss S."/>
            <person name="Freyhult E."/>
            <person name="Fulton L."/>
            <person name="Fulton R."/>
            <person name="Garcia A.C."/>
            <person name="Gardiner A."/>
            <person name="Garfield D.A."/>
            <person name="Garvin B.E."/>
            <person name="Gibson G."/>
            <person name="Gilbert D."/>
            <person name="Gnerre S."/>
            <person name="Godfrey J."/>
            <person name="Good R."/>
            <person name="Gotea V."/>
            <person name="Gravely B."/>
            <person name="Greenberg A.J."/>
            <person name="Griffiths-Jones S."/>
            <person name="Gross S."/>
            <person name="Guigo R."/>
            <person name="Gustafson E.A."/>
            <person name="Haerty W."/>
            <person name="Hahn M.W."/>
            <person name="Halligan D.L."/>
            <person name="Halpern A.L."/>
            <person name="Halter G.M."/>
            <person name="Han M.V."/>
            <person name="Heger A."/>
            <person name="Hillier L."/>
            <person name="Hinrichs A.S."/>
            <person name="Holmes I."/>
            <person name="Hoskins R.A."/>
            <person name="Hubisz M.J."/>
            <person name="Hultmark D."/>
            <person name="Huntley M.A."/>
            <person name="Jaffe D.B."/>
            <person name="Jagadeeshan S."/>
            <person name="Jeck W.R."/>
            <person name="Johnson J."/>
            <person name="Jones C.D."/>
            <person name="Jordan W.C."/>
            <person name="Karpen G.H."/>
            <person name="Kataoka E."/>
            <person name="Keightley P.D."/>
            <person name="Kheradpour P."/>
            <person name="Kirkness E.F."/>
            <person name="Koerich L.B."/>
            <person name="Kristiansen K."/>
            <person name="Kudrna D."/>
            <person name="Kulathinal R.J."/>
            <person name="Kumar S."/>
            <person name="Kwok R."/>
            <person name="Lander E."/>
            <person name="Langley C.H."/>
            <person name="Lapoint R."/>
            <person name="Lazzaro B.P."/>
            <person name="Lee S.J."/>
            <person name="Levesque L."/>
            <person name="Li R."/>
            <person name="Lin C.F."/>
            <person name="Lin M.F."/>
            <person name="Lindblad-Toh K."/>
            <person name="Llopart A."/>
            <person name="Long M."/>
            <person name="Low L."/>
            <person name="Lozovsky E."/>
            <person name="Lu J."/>
            <person name="Luo M."/>
            <person name="Machado C.A."/>
            <person name="Makalowski W."/>
            <person name="Marzo M."/>
            <person name="Matsuda M."/>
            <person name="Matzkin L."/>
            <person name="McAllister B."/>
            <person name="McBride C.S."/>
            <person name="McKernan B."/>
            <person name="McKernan K."/>
            <person name="Mendez-Lago M."/>
            <person name="Minx P."/>
            <person name="Mollenhauer M.U."/>
            <person name="Montooth K."/>
            <person name="Mount S.M."/>
            <person name="Mu X."/>
            <person name="Myers E."/>
            <person name="Negre B."/>
            <person name="Newfeld S."/>
            <person name="Nielsen R."/>
            <person name="Noor M.A."/>
            <person name="O'Grady P."/>
            <person name="Pachter L."/>
            <person name="Papaceit M."/>
            <person name="Parisi M.J."/>
            <person name="Parisi M."/>
            <person name="Parts L."/>
            <person name="Pedersen J.S."/>
            <person name="Pesole G."/>
            <person name="Phillippy A.M."/>
            <person name="Ponting C.P."/>
            <person name="Pop M."/>
            <person name="Porcelli D."/>
            <person name="Powell J.R."/>
            <person name="Prohaska S."/>
            <person name="Pruitt K."/>
            <person name="Puig M."/>
            <person name="Quesneville H."/>
            <person name="Ram K.R."/>
            <person name="Rand D."/>
            <person name="Rasmussen M.D."/>
            <person name="Reed L.K."/>
            <person name="Reenan R."/>
            <person name="Reily A."/>
            <person name="Remington K.A."/>
            <person name="Rieger T.T."/>
            <person name="Ritchie M.G."/>
            <person name="Robin C."/>
            <person name="Rogers Y.H."/>
            <person name="Rohde C."/>
            <person name="Rozas J."/>
            <person name="Rubenfield M.J."/>
            <person name="Ruiz A."/>
            <person name="Russo S."/>
            <person name="Salzberg S.L."/>
            <person name="Sanchez-Gracia A."/>
            <person name="Saranga D.J."/>
            <person name="Sato H."/>
            <person name="Schaeffer S.W."/>
            <person name="Schatz M.C."/>
            <person name="Schlenke T."/>
            <person name="Schwartz R."/>
            <person name="Segarra C."/>
            <person name="Singh R.S."/>
            <person name="Sirot L."/>
            <person name="Sirota M."/>
            <person name="Sisneros N.B."/>
            <person name="Smith C.D."/>
            <person name="Smith T.F."/>
            <person name="Spieth J."/>
            <person name="Stage D.E."/>
            <person name="Stark A."/>
            <person name="Stephan W."/>
            <person name="Strausberg R.L."/>
            <person name="Strempel S."/>
            <person name="Sturgill D."/>
            <person name="Sutton G."/>
            <person name="Sutton G.G."/>
            <person name="Tao W."/>
            <person name="Teichmann S."/>
            <person name="Tobari Y.N."/>
            <person name="Tomimura Y."/>
            <person name="Tsolas J.M."/>
            <person name="Valente V.L."/>
            <person name="Venter E."/>
            <person name="Venter J.C."/>
            <person name="Vicario S."/>
            <person name="Vieira F.G."/>
            <person name="Vilella A.J."/>
            <person name="Villasante A."/>
            <person name="Walenz B."/>
            <person name="Wang J."/>
            <person name="Wasserman M."/>
            <person name="Watts T."/>
            <person name="Wilson D."/>
            <person name="Wilson R.K."/>
            <person name="Wing R.A."/>
            <person name="Wolfner M.F."/>
            <person name="Wong A."/>
            <person name="Wong G.K."/>
            <person name="Wu C.I."/>
            <person name="Wu G."/>
            <person name="Yamamoto D."/>
            <person name="Yang H.P."/>
            <person name="Yang S.P."/>
            <person name="Yorke J.A."/>
            <person name="Yoshida K."/>
            <person name="Zdobnov E."/>
            <person name="Zhang P."/>
            <person name="Zhang Y."/>
            <person name="Zimin A.V."/>
            <person name="Baldwin J."/>
            <person name="Abdouelleil A."/>
            <person name="Abdulkadir J."/>
            <person name="Abebe A."/>
            <person name="Abera B."/>
            <person name="Abreu J."/>
            <person name="Acer S.C."/>
            <person name="Aftuck L."/>
            <person name="Alexander A."/>
            <person name="An P."/>
            <person name="Anderson E."/>
            <person name="Anderson S."/>
            <person name="Arachi H."/>
            <person name="Azer M."/>
            <person name="Bachantsang P."/>
            <person name="Barry A."/>
            <person name="Bayul T."/>
            <person name="Berlin A."/>
            <person name="Bessette D."/>
            <person name="Bloom T."/>
            <person name="Blye J."/>
            <person name="Boguslavskiy L."/>
            <person name="Bonnet C."/>
            <person name="Boukhgalter B."/>
            <person name="Bourzgui I."/>
            <person name="Brown A."/>
            <person name="Cahill P."/>
            <person name="Channer S."/>
            <person name="Cheshatsang Y."/>
            <person name="Chuda L."/>
            <person name="Citroen M."/>
            <person name="Collymore A."/>
            <person name="Cooke P."/>
            <person name="Costello M."/>
            <person name="D'Aco K."/>
            <person name="Daza R."/>
            <person name="De Haan G."/>
            <person name="DeGray S."/>
            <person name="DeMaso C."/>
            <person name="Dhargay N."/>
            <person name="Dooley K."/>
            <person name="Dooley E."/>
            <person name="Doricent M."/>
            <person name="Dorje P."/>
            <person name="Dorjee K."/>
            <person name="Dupes A."/>
            <person name="Elong R."/>
            <person name="Falk J."/>
            <person name="Farina A."/>
            <person name="Faro S."/>
            <person name="Ferguson D."/>
            <person name="Fisher S."/>
            <person name="Foley C.D."/>
            <person name="Franke A."/>
            <person name="Friedrich D."/>
            <person name="Gadbois L."/>
            <person name="Gearin G."/>
            <person name="Gearin C.R."/>
            <person name="Giannoukos G."/>
            <person name="Goode T."/>
            <person name="Graham J."/>
            <person name="Grandbois E."/>
            <person name="Grewal S."/>
            <person name="Gyaltsen K."/>
            <person name="Hafez N."/>
            <person name="Hagos B."/>
            <person name="Hall J."/>
            <person name="Henson C."/>
            <person name="Hollinger A."/>
            <person name="Honan T."/>
            <person name="Huard M.D."/>
            <person name="Hughes L."/>
            <person name="Hurhula B."/>
            <person name="Husby M.E."/>
            <person name="Kamat A."/>
            <person name="Kanga B."/>
            <person name="Kashin S."/>
            <person name="Khazanovich D."/>
            <person name="Kisner P."/>
            <person name="Lance K."/>
            <person name="Lara M."/>
            <person name="Lee W."/>
            <person name="Lennon N."/>
            <person name="Letendre F."/>
            <person name="LeVine R."/>
            <person name="Lipovsky A."/>
            <person name="Liu X."/>
            <person name="Liu J."/>
            <person name="Liu S."/>
            <person name="Lokyitsang T."/>
            <person name="Lokyitsang Y."/>
            <person name="Lubonja R."/>
            <person name="Lui A."/>
            <person name="MacDonald P."/>
            <person name="Magnisalis V."/>
            <person name="Maru K."/>
            <person name="Matthews C."/>
            <person name="McCusker W."/>
            <person name="McDonough S."/>
            <person name="Mehta T."/>
            <person name="Meldrim J."/>
            <person name="Meneus L."/>
            <person name="Mihai O."/>
            <person name="Mihalev A."/>
            <person name="Mihova T."/>
            <person name="Mittelman R."/>
            <person name="Mlenga V."/>
            <person name="Montmayeur A."/>
            <person name="Mulrain L."/>
            <person name="Navidi A."/>
            <person name="Naylor J."/>
            <person name="Negash T."/>
            <person name="Nguyen T."/>
            <person name="Nguyen N."/>
            <person name="Nicol R."/>
            <person name="Norbu C."/>
            <person name="Norbu N."/>
            <person name="Novod N."/>
            <person name="O'Neill B."/>
            <person name="Osman S."/>
            <person name="Markiewicz E."/>
            <person name="Oyono O.L."/>
            <person name="Patti C."/>
            <person name="Phunkhang P."/>
            <person name="Pierre F."/>
            <person name="Priest M."/>
            <person name="Raghuraman S."/>
            <person name="Rege F."/>
            <person name="Reyes R."/>
            <person name="Rise C."/>
            <person name="Rogov P."/>
            <person name="Ross K."/>
            <person name="Ryan E."/>
            <person name="Settipalli S."/>
            <person name="Shea T."/>
            <person name="Sherpa N."/>
            <person name="Shi L."/>
            <person name="Shih D."/>
            <person name="Sparrow T."/>
            <person name="Spaulding J."/>
            <person name="Stalker J."/>
            <person name="Stange-Thomann N."/>
            <person name="Stavropoulos S."/>
            <person name="Stone C."/>
            <person name="Strader C."/>
            <person name="Tesfaye S."/>
            <person name="Thomson T."/>
            <person name="Thoulutsang Y."/>
            <person name="Thoulutsang D."/>
            <person name="Topham K."/>
            <person name="Topping I."/>
            <person name="Tsamla T."/>
            <person name="Vassiliev H."/>
            <person name="Vo A."/>
            <person name="Wangchuk T."/>
            <person name="Wangdi T."/>
            <person name="Weiand M."/>
            <person name="Wilkinson J."/>
            <person name="Wilson A."/>
            <person name="Yadav S."/>
            <person name="Young G."/>
            <person name="Yu Q."/>
            <person name="Zembek L."/>
            <person name="Zhong D."/>
            <person name="Zimmer A."/>
            <person name="Zwirko Z."/>
            <person name="Jaffe D.B."/>
            <person name="Alvarez P."/>
            <person name="Brockman W."/>
            <person name="Butler J."/>
            <person name="Chin C."/>
            <person name="Gnerre S."/>
            <person name="Grabherr M."/>
            <person name="Kleber M."/>
            <person name="Mauceli E."/>
            <person name="MacCallum I."/>
        </authorList>
    </citation>
    <scope>NUCLEOTIDE SEQUENCE [LARGE SCALE GENOMIC DNA]</scope>
    <source>
        <strain evidence="3">Tucson 14030-0811.24</strain>
    </source>
</reference>
<dbReference type="eggNOG" id="KOG1575">
    <property type="taxonomic scope" value="Eukaryota"/>
</dbReference>
<proteinExistence type="predicted"/>
<organism evidence="2 3">
    <name type="scientific">Drosophila willistoni</name>
    <name type="common">Fruit fly</name>
    <dbReference type="NCBI Taxonomy" id="7260"/>
    <lineage>
        <taxon>Eukaryota</taxon>
        <taxon>Metazoa</taxon>
        <taxon>Ecdysozoa</taxon>
        <taxon>Arthropoda</taxon>
        <taxon>Hexapoda</taxon>
        <taxon>Insecta</taxon>
        <taxon>Pterygota</taxon>
        <taxon>Neoptera</taxon>
        <taxon>Endopterygota</taxon>
        <taxon>Diptera</taxon>
        <taxon>Brachycera</taxon>
        <taxon>Muscomorpha</taxon>
        <taxon>Ephydroidea</taxon>
        <taxon>Drosophilidae</taxon>
        <taxon>Drosophila</taxon>
        <taxon>Sophophora</taxon>
    </lineage>
</organism>
<dbReference type="InParanoid" id="B4N245"/>
<dbReference type="EMBL" id="CH963925">
    <property type="protein sequence ID" value="EDW78434.2"/>
    <property type="molecule type" value="Genomic_DNA"/>
</dbReference>
<evidence type="ECO:0000256" key="1">
    <source>
        <dbReference type="SAM" id="MobiDB-lite"/>
    </source>
</evidence>